<dbReference type="GO" id="GO:0005829">
    <property type="term" value="C:cytosol"/>
    <property type="evidence" value="ECO:0000318"/>
    <property type="project" value="GO_Central"/>
</dbReference>
<name>A0CT99_PARTE</name>
<dbReference type="Pfam" id="PF01556">
    <property type="entry name" value="DnaJ_C"/>
    <property type="match status" value="1"/>
</dbReference>
<dbReference type="GO" id="GO:0051082">
    <property type="term" value="F:unfolded protein binding"/>
    <property type="evidence" value="ECO:0000318"/>
    <property type="project" value="GO_Central"/>
</dbReference>
<dbReference type="SUPFAM" id="SSF49493">
    <property type="entry name" value="HSP40/DnaJ peptide-binding domain"/>
    <property type="match status" value="2"/>
</dbReference>
<dbReference type="Pfam" id="PF00226">
    <property type="entry name" value="DnaJ"/>
    <property type="match status" value="1"/>
</dbReference>
<evidence type="ECO:0000313" key="3">
    <source>
        <dbReference type="EMBL" id="CAK74016.1"/>
    </source>
</evidence>
<dbReference type="CDD" id="cd10747">
    <property type="entry name" value="DnaJ_C"/>
    <property type="match status" value="1"/>
</dbReference>
<dbReference type="OrthoDB" id="550424at2759"/>
<evidence type="ECO:0000259" key="2">
    <source>
        <dbReference type="PROSITE" id="PS50076"/>
    </source>
</evidence>
<proteinExistence type="predicted"/>
<dbReference type="InParanoid" id="A0CT99"/>
<keyword evidence="1" id="KW-0143">Chaperone</keyword>
<dbReference type="InterPro" id="IPR051339">
    <property type="entry name" value="DnaJ_subfamily_B"/>
</dbReference>
<feature type="domain" description="J" evidence="2">
    <location>
        <begin position="42"/>
        <end position="108"/>
    </location>
</feature>
<keyword evidence="4" id="KW-1185">Reference proteome</keyword>
<dbReference type="EMBL" id="CT868174">
    <property type="protein sequence ID" value="CAK74016.1"/>
    <property type="molecule type" value="Genomic_DNA"/>
</dbReference>
<dbReference type="CDD" id="cd06257">
    <property type="entry name" value="DnaJ"/>
    <property type="match status" value="1"/>
</dbReference>
<dbReference type="InterPro" id="IPR018253">
    <property type="entry name" value="DnaJ_domain_CS"/>
</dbReference>
<dbReference type="SUPFAM" id="SSF46565">
    <property type="entry name" value="Chaperone J-domain"/>
    <property type="match status" value="1"/>
</dbReference>
<dbReference type="Proteomes" id="UP000000600">
    <property type="component" value="Unassembled WGS sequence"/>
</dbReference>
<dbReference type="STRING" id="5888.A0CT99"/>
<dbReference type="RefSeq" id="XP_001441413.1">
    <property type="nucleotide sequence ID" value="XM_001441376.1"/>
</dbReference>
<dbReference type="GeneID" id="5027198"/>
<dbReference type="InterPro" id="IPR008971">
    <property type="entry name" value="HSP40/DnaJ_pept-bd"/>
</dbReference>
<dbReference type="GO" id="GO:0006457">
    <property type="term" value="P:protein folding"/>
    <property type="evidence" value="ECO:0007669"/>
    <property type="project" value="InterPro"/>
</dbReference>
<reference evidence="3 4" key="1">
    <citation type="journal article" date="2006" name="Nature">
        <title>Global trends of whole-genome duplications revealed by the ciliate Paramecium tetraurelia.</title>
        <authorList>
            <consortium name="Genoscope"/>
            <person name="Aury J.-M."/>
            <person name="Jaillon O."/>
            <person name="Duret L."/>
            <person name="Noel B."/>
            <person name="Jubin C."/>
            <person name="Porcel B.M."/>
            <person name="Segurens B."/>
            <person name="Daubin V."/>
            <person name="Anthouard V."/>
            <person name="Aiach N."/>
            <person name="Arnaiz O."/>
            <person name="Billaut A."/>
            <person name="Beisson J."/>
            <person name="Blanc I."/>
            <person name="Bouhouche K."/>
            <person name="Camara F."/>
            <person name="Duharcourt S."/>
            <person name="Guigo R."/>
            <person name="Gogendeau D."/>
            <person name="Katinka M."/>
            <person name="Keller A.-M."/>
            <person name="Kissmehl R."/>
            <person name="Klotz C."/>
            <person name="Koll F."/>
            <person name="Le Moue A."/>
            <person name="Lepere C."/>
            <person name="Malinsky S."/>
            <person name="Nowacki M."/>
            <person name="Nowak J.K."/>
            <person name="Plattner H."/>
            <person name="Poulain J."/>
            <person name="Ruiz F."/>
            <person name="Serrano V."/>
            <person name="Zagulski M."/>
            <person name="Dessen P."/>
            <person name="Betermier M."/>
            <person name="Weissenbach J."/>
            <person name="Scarpelli C."/>
            <person name="Schachter V."/>
            <person name="Sperling L."/>
            <person name="Meyer E."/>
            <person name="Cohen J."/>
            <person name="Wincker P."/>
        </authorList>
    </citation>
    <scope>NUCLEOTIDE SEQUENCE [LARGE SCALE GENOMIC DNA]</scope>
    <source>
        <strain evidence="3 4">Stock d4-2</strain>
    </source>
</reference>
<dbReference type="HOGENOM" id="CLU_017633_10_2_1"/>
<dbReference type="PANTHER" id="PTHR24078">
    <property type="entry name" value="DNAJ HOMOLOG SUBFAMILY C MEMBER"/>
    <property type="match status" value="1"/>
</dbReference>
<accession>A0CT99</accession>
<protein>
    <recommendedName>
        <fullName evidence="2">J domain-containing protein</fullName>
    </recommendedName>
</protein>
<dbReference type="PANTHER" id="PTHR24078:SF553">
    <property type="entry name" value="DNAJ HOMOLOG SUBFAMILY B MEMBER 5"/>
    <property type="match status" value="1"/>
</dbReference>
<dbReference type="PROSITE" id="PS50076">
    <property type="entry name" value="DNAJ_2"/>
    <property type="match status" value="1"/>
</dbReference>
<dbReference type="Gene3D" id="1.10.287.110">
    <property type="entry name" value="DnaJ domain"/>
    <property type="match status" value="1"/>
</dbReference>
<dbReference type="KEGG" id="ptm:GSPATT00010250001"/>
<dbReference type="PRINTS" id="PR00625">
    <property type="entry name" value="JDOMAIN"/>
</dbReference>
<organism evidence="3 4">
    <name type="scientific">Paramecium tetraurelia</name>
    <dbReference type="NCBI Taxonomy" id="5888"/>
    <lineage>
        <taxon>Eukaryota</taxon>
        <taxon>Sar</taxon>
        <taxon>Alveolata</taxon>
        <taxon>Ciliophora</taxon>
        <taxon>Intramacronucleata</taxon>
        <taxon>Oligohymenophorea</taxon>
        <taxon>Peniculida</taxon>
        <taxon>Parameciidae</taxon>
        <taxon>Paramecium</taxon>
    </lineage>
</organism>
<dbReference type="InterPro" id="IPR001623">
    <property type="entry name" value="DnaJ_domain"/>
</dbReference>
<sequence>MQRETVFKLETHILHLSGRYQQNEYNKLIFNYFIYNFIIKWIITRFLEINRDASASEVAKAYNKLSLKWHPKLSKLDHNTTYHHFCLISEAYEVLSDPIKRTFYDKYGEEKLKEGFFANGNLKGGYSFAGNPEEIFEKFFGTSNPFAQLIDTNGSENHGTLFSHAFGGQNFPGIPGPQDLEIQVECTLHELYNGCAKTVSYQRQVLNKDGITTRQIMETKEIKIDRGIETGQKIVYKELGNEAAGFKSSDLIFQIKETPHPTFKRKGNDLLYIAKVKLANAIAADPIQIVTLDNRKLQVPVDQIISPKYVKMIENEGMPIFQQDEVKDFGKPYTFGNLYIRFDIQFPEDLTESQKNRIKDILLEGQQ</sequence>
<dbReference type="InterPro" id="IPR002939">
    <property type="entry name" value="DnaJ_C"/>
</dbReference>
<evidence type="ECO:0000256" key="1">
    <source>
        <dbReference type="ARBA" id="ARBA00023186"/>
    </source>
</evidence>
<dbReference type="Gene3D" id="2.60.260.20">
    <property type="entry name" value="Urease metallochaperone UreE, N-terminal domain"/>
    <property type="match status" value="2"/>
</dbReference>
<gene>
    <name evidence="3" type="ORF">GSPATT00010250001</name>
</gene>
<dbReference type="FunCoup" id="A0CT99">
    <property type="interactions" value="96"/>
</dbReference>
<dbReference type="OMA" id="DIQFPEQ"/>
<evidence type="ECO:0000313" key="4">
    <source>
        <dbReference type="Proteomes" id="UP000000600"/>
    </source>
</evidence>
<dbReference type="SMART" id="SM00271">
    <property type="entry name" value="DnaJ"/>
    <property type="match status" value="1"/>
</dbReference>
<dbReference type="PROSITE" id="PS00636">
    <property type="entry name" value="DNAJ_1"/>
    <property type="match status" value="1"/>
</dbReference>
<dbReference type="eggNOG" id="KOG0714">
    <property type="taxonomic scope" value="Eukaryota"/>
</dbReference>
<dbReference type="GO" id="GO:0051087">
    <property type="term" value="F:protein-folding chaperone binding"/>
    <property type="evidence" value="ECO:0000318"/>
    <property type="project" value="GO_Central"/>
</dbReference>
<dbReference type="InterPro" id="IPR036869">
    <property type="entry name" value="J_dom_sf"/>
</dbReference>
<dbReference type="AlphaFoldDB" id="A0CT99"/>
<dbReference type="FunFam" id="2.60.260.20:FF:000105">
    <property type="entry name" value="AT19485p"/>
    <property type="match status" value="1"/>
</dbReference>